<feature type="compositionally biased region" description="Polar residues" evidence="1">
    <location>
        <begin position="186"/>
        <end position="198"/>
    </location>
</feature>
<evidence type="ECO:0000313" key="2">
    <source>
        <dbReference type="EMBL" id="CAP08107.1"/>
    </source>
</evidence>
<organismHost>
    <name type="scientific">Mus musculus</name>
    <name type="common">Mouse</name>
    <dbReference type="NCBI Taxonomy" id="10090"/>
</organismHost>
<organism evidence="2 3">
    <name type="scientific">Murid herpesvirus 1 (strain K181)</name>
    <name type="common">MuHV-1</name>
    <name type="synonym">Mouse cytomegalovirus</name>
    <dbReference type="NCBI Taxonomy" id="69156"/>
    <lineage>
        <taxon>Viruses</taxon>
        <taxon>Duplodnaviria</taxon>
        <taxon>Heunggongvirae</taxon>
        <taxon>Peploviricota</taxon>
        <taxon>Herviviricetes</taxon>
        <taxon>Herpesvirales</taxon>
        <taxon>Orthoherpesviridae</taxon>
        <taxon>Betaherpesvirinae</taxon>
        <taxon>Muromegalovirus</taxon>
        <taxon>Muromegalovirus muridbeta1</taxon>
        <taxon>Murid herpesvirus 1</taxon>
    </lineage>
</organism>
<dbReference type="EMBL" id="AM886412">
    <property type="protein sequence ID" value="CAP08107.1"/>
    <property type="molecule type" value="Genomic_DNA"/>
</dbReference>
<accession>A8E1H4</accession>
<reference evidence="2 3" key="1">
    <citation type="journal article" date="2005" name="J. Virol.">
        <title>Use of a murine cytomegalovirus K181-derived bacterial artificial chromosome as a vaccine vector for immunocontraception.</title>
        <authorList>
            <person name="Redwood A.J."/>
            <person name="Messerle M."/>
            <person name="Harvey N.L."/>
            <person name="Hardy C.M."/>
            <person name="Kozinowski U.H."/>
            <person name="Lawson M.A."/>
            <person name="Shellam G.R."/>
        </authorList>
    </citation>
    <scope>NUCLEOTIDE SEQUENCE [LARGE SCALE GENOMIC DNA]</scope>
    <source>
        <strain evidence="2">K181</strain>
    </source>
</reference>
<feature type="region of interest" description="Disordered" evidence="1">
    <location>
        <begin position="41"/>
        <end position="64"/>
    </location>
</feature>
<dbReference type="Proteomes" id="UP000158680">
    <property type="component" value="Segment"/>
</dbReference>
<proteinExistence type="predicted"/>
<gene>
    <name evidence="2" type="primary">M58</name>
</gene>
<name>A8E1H4_MUHVK</name>
<feature type="region of interest" description="Disordered" evidence="1">
    <location>
        <begin position="113"/>
        <end position="234"/>
    </location>
</feature>
<sequence>MTTGVALSQSDIAATMSASSRVFLRKNIQTAGATGARLERSSSAMATSPASKLYRSGGRSGRPRHQNLYIREAPGGFSSTKTSQSSRKRPRSLCHNVLDMVCAATCTNLTAPKGSVRRNRRGPRALGALEASHARSEGRRRCASSSEPGPSDGIDEKTYGRTRPNTEIPTVSHKTHTRNETRAANRPTSPTHTTQTSMRSKRGQRESLLRVPVFDTPLDGTDSNNPPRNRFVVS</sequence>
<evidence type="ECO:0000313" key="3">
    <source>
        <dbReference type="Proteomes" id="UP000158680"/>
    </source>
</evidence>
<feature type="compositionally biased region" description="Polar residues" evidence="1">
    <location>
        <begin position="41"/>
        <end position="50"/>
    </location>
</feature>
<protein>
    <submittedName>
        <fullName evidence="2">M58 protein</fullName>
    </submittedName>
</protein>
<evidence type="ECO:0000256" key="1">
    <source>
        <dbReference type="SAM" id="MobiDB-lite"/>
    </source>
</evidence>
<reference evidence="2 3" key="2">
    <citation type="journal article" date="2008" name="J. Virol.">
        <title>Laboratory strains of murine cytomegalovirus are genetically similar to but phenotypically distinct from wild strains of virus.</title>
        <authorList>
            <person name="Smith L.M."/>
            <person name="McWhorter A.R."/>
            <person name="Masters L.L."/>
            <person name="Shellam G.R."/>
            <person name="Redwood A.J."/>
        </authorList>
    </citation>
    <scope>NUCLEOTIDE SEQUENCE [LARGE SCALE GENOMIC DNA]</scope>
    <source>
        <strain evidence="2">K181</strain>
    </source>
</reference>